<reference evidence="2" key="1">
    <citation type="journal article" date="2022" name="Int. J. Mol. Sci.">
        <title>Draft Genome of Tanacetum Coccineum: Genomic Comparison of Closely Related Tanacetum-Family Plants.</title>
        <authorList>
            <person name="Yamashiro T."/>
            <person name="Shiraishi A."/>
            <person name="Nakayama K."/>
            <person name="Satake H."/>
        </authorList>
    </citation>
    <scope>NUCLEOTIDE SEQUENCE</scope>
</reference>
<keyword evidence="3" id="KW-1185">Reference proteome</keyword>
<sequence>MTAKAEEKVEEESKDEFEEEIEEEEEEDVKYFDTFPILEELRYHEWLLKYPKPSWVNAKIRTESLNNVKFSCMIGHFVKKQAYIDLESQVNVMSRLYYNWIMSGRLEPRMKPSNPMKICNFVGRVRSLKVFIGHFTYECDFIILEDTTSIIDHDLGAVVFGKPFVEKTRLIYDKKEGTVAFEDNNEKLIFKMPHKMVMFKNVDFTCNTPKLGRNGIWVGGGTS</sequence>
<gene>
    <name evidence="2" type="ORF">Tco_1005304</name>
</gene>
<dbReference type="Proteomes" id="UP001151760">
    <property type="component" value="Unassembled WGS sequence"/>
</dbReference>
<name>A0ABQ5FF16_9ASTR</name>
<evidence type="ECO:0000313" key="2">
    <source>
        <dbReference type="EMBL" id="GJT61771.1"/>
    </source>
</evidence>
<dbReference type="EMBL" id="BQNB010017317">
    <property type="protein sequence ID" value="GJT61771.1"/>
    <property type="molecule type" value="Genomic_DNA"/>
</dbReference>
<dbReference type="InterPro" id="IPR021109">
    <property type="entry name" value="Peptidase_aspartic_dom_sf"/>
</dbReference>
<comment type="caution">
    <text evidence="2">The sequence shown here is derived from an EMBL/GenBank/DDBJ whole genome shotgun (WGS) entry which is preliminary data.</text>
</comment>
<evidence type="ECO:0000313" key="3">
    <source>
        <dbReference type="Proteomes" id="UP001151760"/>
    </source>
</evidence>
<reference evidence="2" key="2">
    <citation type="submission" date="2022-01" db="EMBL/GenBank/DDBJ databases">
        <authorList>
            <person name="Yamashiro T."/>
            <person name="Shiraishi A."/>
            <person name="Satake H."/>
            <person name="Nakayama K."/>
        </authorList>
    </citation>
    <scope>NUCLEOTIDE SEQUENCE</scope>
</reference>
<evidence type="ECO:0000256" key="1">
    <source>
        <dbReference type="SAM" id="MobiDB-lite"/>
    </source>
</evidence>
<accession>A0ABQ5FF16</accession>
<dbReference type="Gene3D" id="2.40.70.10">
    <property type="entry name" value="Acid Proteases"/>
    <property type="match status" value="1"/>
</dbReference>
<organism evidence="2 3">
    <name type="scientific">Tanacetum coccineum</name>
    <dbReference type="NCBI Taxonomy" id="301880"/>
    <lineage>
        <taxon>Eukaryota</taxon>
        <taxon>Viridiplantae</taxon>
        <taxon>Streptophyta</taxon>
        <taxon>Embryophyta</taxon>
        <taxon>Tracheophyta</taxon>
        <taxon>Spermatophyta</taxon>
        <taxon>Magnoliopsida</taxon>
        <taxon>eudicotyledons</taxon>
        <taxon>Gunneridae</taxon>
        <taxon>Pentapetalae</taxon>
        <taxon>asterids</taxon>
        <taxon>campanulids</taxon>
        <taxon>Asterales</taxon>
        <taxon>Asteraceae</taxon>
        <taxon>Asteroideae</taxon>
        <taxon>Anthemideae</taxon>
        <taxon>Anthemidinae</taxon>
        <taxon>Tanacetum</taxon>
    </lineage>
</organism>
<feature type="compositionally biased region" description="Acidic residues" evidence="1">
    <location>
        <begin position="8"/>
        <end position="26"/>
    </location>
</feature>
<proteinExistence type="predicted"/>
<feature type="region of interest" description="Disordered" evidence="1">
    <location>
        <begin position="1"/>
        <end position="26"/>
    </location>
</feature>
<protein>
    <submittedName>
        <fullName evidence="2">Protein kinase-like domain, concanavalin A-like lectin/glucanase domain protein</fullName>
    </submittedName>
</protein>